<dbReference type="Pfam" id="PF20256">
    <property type="entry name" value="MoCoBD_2"/>
    <property type="match status" value="1"/>
</dbReference>
<dbReference type="AlphaFoldDB" id="A0A4U0YYY3"/>
<dbReference type="GO" id="GO:0005506">
    <property type="term" value="F:iron ion binding"/>
    <property type="evidence" value="ECO:0007669"/>
    <property type="project" value="InterPro"/>
</dbReference>
<feature type="non-terminal residue" evidence="3">
    <location>
        <position position="1"/>
    </location>
</feature>
<dbReference type="Gene3D" id="3.90.1170.50">
    <property type="entry name" value="Aldehyde oxidase/xanthine dehydrogenase, a/b hammerhead"/>
    <property type="match status" value="1"/>
</dbReference>
<feature type="domain" description="Aldehyde oxidase/xanthine dehydrogenase first molybdopterin binding" evidence="1">
    <location>
        <begin position="89"/>
        <end position="315"/>
    </location>
</feature>
<evidence type="ECO:0000313" key="3">
    <source>
        <dbReference type="EMBL" id="TKA97105.1"/>
    </source>
</evidence>
<dbReference type="EMBL" id="SWAU01000057">
    <property type="protein sequence ID" value="TKA97105.1"/>
    <property type="molecule type" value="Genomic_DNA"/>
</dbReference>
<comment type="caution">
    <text evidence="3">The sequence shown here is derived from an EMBL/GenBank/DDBJ whole genome shotgun (WGS) entry which is preliminary data.</text>
</comment>
<dbReference type="InterPro" id="IPR037165">
    <property type="entry name" value="AldOxase/xan_DH_Mopterin-bd_sf"/>
</dbReference>
<dbReference type="GO" id="GO:0016491">
    <property type="term" value="F:oxidoreductase activity"/>
    <property type="evidence" value="ECO:0007669"/>
    <property type="project" value="InterPro"/>
</dbReference>
<evidence type="ECO:0000259" key="2">
    <source>
        <dbReference type="Pfam" id="PF20256"/>
    </source>
</evidence>
<dbReference type="InterPro" id="IPR016208">
    <property type="entry name" value="Ald_Oxase/xanthine_DH-like"/>
</dbReference>
<dbReference type="SUPFAM" id="SSF56003">
    <property type="entry name" value="Molybdenum cofactor-binding domain"/>
    <property type="match status" value="1"/>
</dbReference>
<dbReference type="PANTHER" id="PTHR11908">
    <property type="entry name" value="XANTHINE DEHYDROGENASE"/>
    <property type="match status" value="1"/>
</dbReference>
<evidence type="ECO:0000313" key="4">
    <source>
        <dbReference type="Proteomes" id="UP000306340"/>
    </source>
</evidence>
<dbReference type="InterPro" id="IPR046867">
    <property type="entry name" value="AldOxase/xan_DH_MoCoBD2"/>
</dbReference>
<sequence length="662" mass="69828">REPVLAMPGVRAVLADACFLRNPAQGTAGKAPVQGPEEVAYYGQPIALVVADSFEQARDGAQRLVVRYAEEAGALDPEAVTPELPEKKQSAQGDLDRAMREAAFSIDVSYTTPSMAAAAMEPHCVIATWTGDELLCHGSYQMPNYNAPELADSLGVPAEKVRIVSPYVGGGFGSKLGIGPEAVAAAFAARELGCTVSVALSRPQEFETITRRSATRQRVRLAADAEGRLTGLGHEALVSNLPEESFSEPVAQATHFTYAAAHRQIVHRIARVNLTPAGSVRAPGEAVGVLVFEAAMDELAEAAGIDPVELRLRNIPKADPETGKPFSSNMLAEALRDGAQRFGWQARQPAGTRREGEWLVGMGMASAVRVNMLGEAKARVTLSPEGTALVETNMTDIGTGTYTILTQIAAELLGLPMQAVTTHLGDSALPDGPGSGGSWGAASTGSAVALACEAIRARIAGLMGCDEEELTLKDGRAICGNVTRPLPELLTEALQEEGHLEPGEAEEAVRNATFGAHFAEVAVNAVTGEVRLRRMEGTFACGRILNAKTARSQCLGGMTFGIGMALMEEMIHDARDGHIVNHDLAEYHVPTNADVPQLEVHFLDERDAYGGTLQAKGIGELGICGAGGAIVNAIYNACCVRIRDMPVTLDKVLEGLIAQGID</sequence>
<organism evidence="3 4">
    <name type="scientific">Cereibacter changlensis</name>
    <dbReference type="NCBI Taxonomy" id="402884"/>
    <lineage>
        <taxon>Bacteria</taxon>
        <taxon>Pseudomonadati</taxon>
        <taxon>Pseudomonadota</taxon>
        <taxon>Alphaproteobacteria</taxon>
        <taxon>Rhodobacterales</taxon>
        <taxon>Paracoccaceae</taxon>
        <taxon>Cereibacter</taxon>
    </lineage>
</organism>
<dbReference type="PANTHER" id="PTHR11908:SF123">
    <property type="entry name" value="ALDEHYDE OXIDOREDUCTASE MOLYBDENUM-BINDING SUBUNIT PAOC"/>
    <property type="match status" value="1"/>
</dbReference>
<reference evidence="3 4" key="1">
    <citation type="submission" date="2019-04" db="EMBL/GenBank/DDBJ databases">
        <title>Crypto-aerobic microbial life in anoxic (sulfidic) marine sediments.</title>
        <authorList>
            <person name="Bhattacharya S."/>
            <person name="Roy C."/>
            <person name="Mondal N."/>
            <person name="Sarkar J."/>
            <person name="Mandal S."/>
            <person name="Rameez M.J."/>
            <person name="Ghosh W."/>
        </authorList>
    </citation>
    <scope>NUCLEOTIDE SEQUENCE [LARGE SCALE GENOMIC DNA]</scope>
    <source>
        <strain evidence="3 4">SBBC</strain>
    </source>
</reference>
<dbReference type="InterPro" id="IPR036856">
    <property type="entry name" value="Ald_Oxase/Xan_DH_a/b_sf"/>
</dbReference>
<dbReference type="RefSeq" id="WP_136792063.1">
    <property type="nucleotide sequence ID" value="NZ_SWAU01000057.1"/>
</dbReference>
<dbReference type="Gene3D" id="3.30.365.10">
    <property type="entry name" value="Aldehyde oxidase/xanthine dehydrogenase, molybdopterin binding domain"/>
    <property type="match status" value="4"/>
</dbReference>
<protein>
    <submittedName>
        <fullName evidence="3">Xanthine dehydrogenase family protein molybdopterin-binding subunit</fullName>
    </submittedName>
</protein>
<proteinExistence type="predicted"/>
<dbReference type="Proteomes" id="UP000306340">
    <property type="component" value="Unassembled WGS sequence"/>
</dbReference>
<name>A0A4U0YYY3_9RHOB</name>
<feature type="domain" description="Aldehyde oxidase/xanthine dehydrogenase second molybdopterin binding" evidence="2">
    <location>
        <begin position="339"/>
        <end position="596"/>
    </location>
</feature>
<dbReference type="Pfam" id="PF02738">
    <property type="entry name" value="MoCoBD_1"/>
    <property type="match status" value="1"/>
</dbReference>
<gene>
    <name evidence="3" type="ORF">FAZ78_07940</name>
</gene>
<accession>A0A4U0YYY3</accession>
<dbReference type="SUPFAM" id="SSF54665">
    <property type="entry name" value="CO dehydrogenase molybdoprotein N-domain-like"/>
    <property type="match status" value="1"/>
</dbReference>
<dbReference type="InterPro" id="IPR008274">
    <property type="entry name" value="AldOxase/xan_DH_MoCoBD1"/>
</dbReference>
<evidence type="ECO:0000259" key="1">
    <source>
        <dbReference type="Pfam" id="PF02738"/>
    </source>
</evidence>